<name>A0A9X0YN96_9FLAO</name>
<feature type="coiled-coil region" evidence="1">
    <location>
        <begin position="130"/>
        <end position="202"/>
    </location>
</feature>
<protein>
    <submittedName>
        <fullName evidence="2">Uncharacterized protein</fullName>
    </submittedName>
</protein>
<comment type="caution">
    <text evidence="2">The sequence shown here is derived from an EMBL/GenBank/DDBJ whole genome shotgun (WGS) entry which is preliminary data.</text>
</comment>
<evidence type="ECO:0000313" key="5">
    <source>
        <dbReference type="Proteomes" id="UP001231587"/>
    </source>
</evidence>
<keyword evidence="5" id="KW-1185">Reference proteome</keyword>
<dbReference type="RefSeq" id="WP_157486339.1">
    <property type="nucleotide sequence ID" value="NZ_JAGGJQ010000013.1"/>
</dbReference>
<evidence type="ECO:0000313" key="4">
    <source>
        <dbReference type="Proteomes" id="UP001138672"/>
    </source>
</evidence>
<accession>A0A9X0YN96</accession>
<gene>
    <name evidence="2" type="ORF">J2Z56_003628</name>
    <name evidence="3" type="ORF">J2Z57_003571</name>
</gene>
<dbReference type="Pfam" id="PF21196">
    <property type="entry name" value="PcrA_UvrD_tudor"/>
    <property type="match status" value="1"/>
</dbReference>
<organism evidence="2 4">
    <name type="scientific">Formosa algae</name>
    <dbReference type="NCBI Taxonomy" id="225843"/>
    <lineage>
        <taxon>Bacteria</taxon>
        <taxon>Pseudomonadati</taxon>
        <taxon>Bacteroidota</taxon>
        <taxon>Flavobacteriia</taxon>
        <taxon>Flavobacteriales</taxon>
        <taxon>Flavobacteriaceae</taxon>
        <taxon>Formosa</taxon>
    </lineage>
</organism>
<dbReference type="EMBL" id="JAGGJQ010000013">
    <property type="protein sequence ID" value="MBP1841690.1"/>
    <property type="molecule type" value="Genomic_DNA"/>
</dbReference>
<evidence type="ECO:0000313" key="2">
    <source>
        <dbReference type="EMBL" id="MBP1841690.1"/>
    </source>
</evidence>
<dbReference type="OrthoDB" id="9815193at2"/>
<reference evidence="2" key="1">
    <citation type="submission" date="2021-03" db="EMBL/GenBank/DDBJ databases">
        <title>Genomic Encyclopedia of Type Strains, Phase IV (KMG-IV): sequencing the most valuable type-strain genomes for metagenomic binning, comparative biology and taxonomic classification.</title>
        <authorList>
            <person name="Goeker M."/>
        </authorList>
    </citation>
    <scope>NUCLEOTIDE SEQUENCE</scope>
    <source>
        <strain evidence="2">DSM 15523</strain>
        <strain evidence="3 5">DSM 16476</strain>
    </source>
</reference>
<proteinExistence type="predicted"/>
<keyword evidence="1" id="KW-0175">Coiled coil</keyword>
<dbReference type="Proteomes" id="UP001138672">
    <property type="component" value="Unassembled WGS sequence"/>
</dbReference>
<dbReference type="EMBL" id="JAUSUU010000014">
    <property type="protein sequence ID" value="MDQ0337109.1"/>
    <property type="molecule type" value="Genomic_DNA"/>
</dbReference>
<evidence type="ECO:0000256" key="1">
    <source>
        <dbReference type="SAM" id="Coils"/>
    </source>
</evidence>
<evidence type="ECO:0000313" key="3">
    <source>
        <dbReference type="EMBL" id="MDQ0337109.1"/>
    </source>
</evidence>
<dbReference type="Gene3D" id="3.40.50.450">
    <property type="match status" value="1"/>
</dbReference>
<sequence length="277" mass="31830">MKTCFIIMPISDNSNYEKGHFHRVYEHIIKPACDIAGFKPVRADDVLSTNHIALDIIKKIIDSDMALCDLSSQNPNVLYELGIRQAFDKPVTLIKDSKTKRIFDIQGFRDLEYDESLRIDSVEEIIDLVAENLKSTYKQQETEINSLVRLLGITPAELKESTKISIETELILNNLNSINNRLENLENKKKNTLQQYVIMDDDKTQKNKHDYGESYSIKEFEDLKKGDKVAHNRFGIGKVVKIEGKSTDLNSFKGTFEFENGSTKKLLLRFAQMYKVL</sequence>
<dbReference type="Proteomes" id="UP001231587">
    <property type="component" value="Unassembled WGS sequence"/>
</dbReference>
<dbReference type="AlphaFoldDB" id="A0A9X0YN96"/>